<dbReference type="Gene3D" id="4.10.240.10">
    <property type="entry name" value="Zn(2)-C6 fungal-type DNA-binding domain"/>
    <property type="match status" value="1"/>
</dbReference>
<organism evidence="6 7">
    <name type="scientific">Aspergillus saccharolyticus JOP 1030-1</name>
    <dbReference type="NCBI Taxonomy" id="1450539"/>
    <lineage>
        <taxon>Eukaryota</taxon>
        <taxon>Fungi</taxon>
        <taxon>Dikarya</taxon>
        <taxon>Ascomycota</taxon>
        <taxon>Pezizomycotina</taxon>
        <taxon>Eurotiomycetes</taxon>
        <taxon>Eurotiomycetidae</taxon>
        <taxon>Eurotiales</taxon>
        <taxon>Aspergillaceae</taxon>
        <taxon>Aspergillus</taxon>
        <taxon>Aspergillus subgen. Circumdati</taxon>
    </lineage>
</organism>
<feature type="non-terminal residue" evidence="6">
    <location>
        <position position="389"/>
    </location>
</feature>
<evidence type="ECO:0000259" key="5">
    <source>
        <dbReference type="PROSITE" id="PS50048"/>
    </source>
</evidence>
<gene>
    <name evidence="6" type="ORF">BP01DRAFT_316585</name>
</gene>
<evidence type="ECO:0000256" key="4">
    <source>
        <dbReference type="ARBA" id="ARBA00023242"/>
    </source>
</evidence>
<evidence type="ECO:0000256" key="3">
    <source>
        <dbReference type="ARBA" id="ARBA00023163"/>
    </source>
</evidence>
<dbReference type="Proteomes" id="UP000248349">
    <property type="component" value="Unassembled WGS sequence"/>
</dbReference>
<dbReference type="GO" id="GO:0009893">
    <property type="term" value="P:positive regulation of metabolic process"/>
    <property type="evidence" value="ECO:0007669"/>
    <property type="project" value="UniProtKB-ARBA"/>
</dbReference>
<dbReference type="Pfam" id="PF00172">
    <property type="entry name" value="Zn_clus"/>
    <property type="match status" value="1"/>
</dbReference>
<dbReference type="STRING" id="1450539.A0A318ZIE4"/>
<proteinExistence type="predicted"/>
<dbReference type="GO" id="GO:0008270">
    <property type="term" value="F:zinc ion binding"/>
    <property type="evidence" value="ECO:0007669"/>
    <property type="project" value="InterPro"/>
</dbReference>
<protein>
    <recommendedName>
        <fullName evidence="5">Zn(2)-C6 fungal-type domain-containing protein</fullName>
    </recommendedName>
</protein>
<dbReference type="InterPro" id="IPR036864">
    <property type="entry name" value="Zn2-C6_fun-type_DNA-bd_sf"/>
</dbReference>
<accession>A0A318ZIE4</accession>
<keyword evidence="3" id="KW-0804">Transcription</keyword>
<dbReference type="PANTHER" id="PTHR38791">
    <property type="entry name" value="ZN(II)2CYS6 TRANSCRIPTION FACTOR (EUROFUNG)-RELATED-RELATED"/>
    <property type="match status" value="1"/>
</dbReference>
<dbReference type="GO" id="GO:0003677">
    <property type="term" value="F:DNA binding"/>
    <property type="evidence" value="ECO:0007669"/>
    <property type="project" value="UniProtKB-KW"/>
</dbReference>
<dbReference type="SUPFAM" id="SSF57701">
    <property type="entry name" value="Zn2/Cys6 DNA-binding domain"/>
    <property type="match status" value="1"/>
</dbReference>
<dbReference type="GO" id="GO:0000981">
    <property type="term" value="F:DNA-binding transcription factor activity, RNA polymerase II-specific"/>
    <property type="evidence" value="ECO:0007669"/>
    <property type="project" value="InterPro"/>
</dbReference>
<reference evidence="6 7" key="1">
    <citation type="submission" date="2016-12" db="EMBL/GenBank/DDBJ databases">
        <title>The genomes of Aspergillus section Nigri reveals drivers in fungal speciation.</title>
        <authorList>
            <consortium name="DOE Joint Genome Institute"/>
            <person name="Vesth T.C."/>
            <person name="Nybo J."/>
            <person name="Theobald S."/>
            <person name="Brandl J."/>
            <person name="Frisvad J.C."/>
            <person name="Nielsen K.F."/>
            <person name="Lyhne E.K."/>
            <person name="Kogle M.E."/>
            <person name="Kuo A."/>
            <person name="Riley R."/>
            <person name="Clum A."/>
            <person name="Nolan M."/>
            <person name="Lipzen A."/>
            <person name="Salamov A."/>
            <person name="Henrissat B."/>
            <person name="Wiebenga A."/>
            <person name="De Vries R.P."/>
            <person name="Grigoriev I.V."/>
            <person name="Mortensen U.H."/>
            <person name="Andersen M.R."/>
            <person name="Baker S.E."/>
        </authorList>
    </citation>
    <scope>NUCLEOTIDE SEQUENCE [LARGE SCALE GENOMIC DNA]</scope>
    <source>
        <strain evidence="6 7">JOP 1030-1</strain>
    </source>
</reference>
<name>A0A318ZIE4_9EURO</name>
<dbReference type="Pfam" id="PF11951">
    <property type="entry name" value="Fungal_trans_2"/>
    <property type="match status" value="1"/>
</dbReference>
<dbReference type="EMBL" id="KZ821227">
    <property type="protein sequence ID" value="PYH46547.1"/>
    <property type="molecule type" value="Genomic_DNA"/>
</dbReference>
<dbReference type="RefSeq" id="XP_025432529.1">
    <property type="nucleotide sequence ID" value="XM_025572591.1"/>
</dbReference>
<keyword evidence="2" id="KW-0238">DNA-binding</keyword>
<sequence>MVYRGRPSKSCRDCRRRDIKCDKKTEGCSQCSRAGLVCPGYRNPKELIIFNESDATIERVSGRRPVPISSSPNPLSTRLLPTVMQRAKGLYVSQYVRELPATSIFSFMQIFYPPIVHPIPLLETVTRAIFMANFSFSHGCHVALYQARAMYGSALKMTRKAIQLPEEAMLDRTVFAVILMCVFERLANFGNDALVNPHSHLSGACELMSLRGNTQFANRHSPIMLLHLTEIVVLDCLAREVDAPLQFLALRRMAAENGVDTSALKWRFWDIMLRYVQLESSLRLGLCSEAMLRANQLDAELEDLACGLPSFVSRRKSPAPLNHSSIGPVIYPDSLSLMRWNNIRVVRLILAKIIREQFAQIISSSSDHASTAHWLCESNRRAVDLAADI</sequence>
<evidence type="ECO:0000313" key="7">
    <source>
        <dbReference type="Proteomes" id="UP000248349"/>
    </source>
</evidence>
<dbReference type="InterPro" id="IPR001138">
    <property type="entry name" value="Zn2Cys6_DnaBD"/>
</dbReference>
<keyword evidence="4" id="KW-0539">Nucleus</keyword>
<dbReference type="SMART" id="SM00066">
    <property type="entry name" value="GAL4"/>
    <property type="match status" value="1"/>
</dbReference>
<evidence type="ECO:0000313" key="6">
    <source>
        <dbReference type="EMBL" id="PYH46547.1"/>
    </source>
</evidence>
<dbReference type="InterPro" id="IPR021858">
    <property type="entry name" value="Fun_TF"/>
</dbReference>
<dbReference type="AlphaFoldDB" id="A0A318ZIE4"/>
<evidence type="ECO:0000256" key="1">
    <source>
        <dbReference type="ARBA" id="ARBA00023015"/>
    </source>
</evidence>
<dbReference type="PROSITE" id="PS50048">
    <property type="entry name" value="ZN2_CY6_FUNGAL_2"/>
    <property type="match status" value="1"/>
</dbReference>
<feature type="domain" description="Zn(2)-C6 fungal-type" evidence="5">
    <location>
        <begin position="10"/>
        <end position="38"/>
    </location>
</feature>
<dbReference type="CDD" id="cd00067">
    <property type="entry name" value="GAL4"/>
    <property type="match status" value="1"/>
</dbReference>
<evidence type="ECO:0000256" key="2">
    <source>
        <dbReference type="ARBA" id="ARBA00023125"/>
    </source>
</evidence>
<keyword evidence="7" id="KW-1185">Reference proteome</keyword>
<dbReference type="OrthoDB" id="5429770at2759"/>
<dbReference type="InterPro" id="IPR053175">
    <property type="entry name" value="DHMBA_Reg_Transcription_Factor"/>
</dbReference>
<keyword evidence="1" id="KW-0805">Transcription regulation</keyword>
<dbReference type="GeneID" id="37073819"/>